<evidence type="ECO:0000313" key="7">
    <source>
        <dbReference type="EMBL" id="TCP20427.1"/>
    </source>
</evidence>
<dbReference type="OrthoDB" id="9809772at2"/>
<dbReference type="PANTHER" id="PTHR30055">
    <property type="entry name" value="HTH-TYPE TRANSCRIPTIONAL REGULATOR RUTR"/>
    <property type="match status" value="1"/>
</dbReference>
<dbReference type="GO" id="GO:0003700">
    <property type="term" value="F:DNA-binding transcription factor activity"/>
    <property type="evidence" value="ECO:0007669"/>
    <property type="project" value="TreeGrafter"/>
</dbReference>
<gene>
    <name evidence="7" type="ORF">EV674_10176</name>
</gene>
<evidence type="ECO:0000256" key="3">
    <source>
        <dbReference type="ARBA" id="ARBA00023163"/>
    </source>
</evidence>
<evidence type="ECO:0000256" key="1">
    <source>
        <dbReference type="ARBA" id="ARBA00023015"/>
    </source>
</evidence>
<reference evidence="7 8" key="1">
    <citation type="submission" date="2019-03" db="EMBL/GenBank/DDBJ databases">
        <title>Genomic Encyclopedia of Type Strains, Phase IV (KMG-IV): sequencing the most valuable type-strain genomes for metagenomic binning, comparative biology and taxonomic classification.</title>
        <authorList>
            <person name="Goeker M."/>
        </authorList>
    </citation>
    <scope>NUCLEOTIDE SEQUENCE [LARGE SCALE GENOMIC DNA]</scope>
    <source>
        <strain evidence="7 8">DSM 1837</strain>
    </source>
</reference>
<dbReference type="PRINTS" id="PR00455">
    <property type="entry name" value="HTHTETR"/>
</dbReference>
<dbReference type="SUPFAM" id="SSF46689">
    <property type="entry name" value="Homeodomain-like"/>
    <property type="match status" value="1"/>
</dbReference>
<evidence type="ECO:0000256" key="5">
    <source>
        <dbReference type="SAM" id="MobiDB-lite"/>
    </source>
</evidence>
<sequence>MASASDPQRPPHHRTATGQAQRAKTRTMIIRAAIPVFAEHGPDSPVIDQFASAAGISRGTFYNYFATTGELLQATMELLANDLIANIVPAVEDETNPVVRMATAARLYYRQARLDPLLGRFMDSISGVGALASEHGRQDLEEAIAKNLVQVRDMELATAIAYGVMVFALRAPSEHENIEQRSIDVVRAILRGLGAKPALIERAVGVPLPPIALTPAG</sequence>
<dbReference type="Pfam" id="PF00440">
    <property type="entry name" value="TetR_N"/>
    <property type="match status" value="1"/>
</dbReference>
<keyword evidence="1" id="KW-0805">Transcription regulation</keyword>
<evidence type="ECO:0000256" key="4">
    <source>
        <dbReference type="PROSITE-ProRule" id="PRU00335"/>
    </source>
</evidence>
<evidence type="ECO:0000313" key="8">
    <source>
        <dbReference type="Proteomes" id="UP000295182"/>
    </source>
</evidence>
<dbReference type="RefSeq" id="WP_119012383.1">
    <property type="nucleotide sequence ID" value="NZ_QXNC01000005.1"/>
</dbReference>
<dbReference type="EMBL" id="SLXH01000001">
    <property type="protein sequence ID" value="TCP20427.1"/>
    <property type="molecule type" value="Genomic_DNA"/>
</dbReference>
<protein>
    <submittedName>
        <fullName evidence="7">TetR family transcriptional regulator</fullName>
    </submittedName>
</protein>
<feature type="region of interest" description="Disordered" evidence="5">
    <location>
        <begin position="1"/>
        <end position="24"/>
    </location>
</feature>
<proteinExistence type="predicted"/>
<dbReference type="Gene3D" id="1.10.357.10">
    <property type="entry name" value="Tetracycline Repressor, domain 2"/>
    <property type="match status" value="1"/>
</dbReference>
<dbReference type="PANTHER" id="PTHR30055:SF234">
    <property type="entry name" value="HTH-TYPE TRANSCRIPTIONAL REGULATOR BETI"/>
    <property type="match status" value="1"/>
</dbReference>
<evidence type="ECO:0000259" key="6">
    <source>
        <dbReference type="PROSITE" id="PS50977"/>
    </source>
</evidence>
<dbReference type="InterPro" id="IPR009057">
    <property type="entry name" value="Homeodomain-like_sf"/>
</dbReference>
<accession>A0A4R2NGH1</accession>
<organism evidence="7 8">
    <name type="scientific">Simplicispira metamorpha</name>
    <dbReference type="NCBI Taxonomy" id="80881"/>
    <lineage>
        <taxon>Bacteria</taxon>
        <taxon>Pseudomonadati</taxon>
        <taxon>Pseudomonadota</taxon>
        <taxon>Betaproteobacteria</taxon>
        <taxon>Burkholderiales</taxon>
        <taxon>Comamonadaceae</taxon>
        <taxon>Simplicispira</taxon>
    </lineage>
</organism>
<dbReference type="Proteomes" id="UP000295182">
    <property type="component" value="Unassembled WGS sequence"/>
</dbReference>
<name>A0A4R2NGH1_9BURK</name>
<keyword evidence="2 4" id="KW-0238">DNA-binding</keyword>
<feature type="domain" description="HTH tetR-type" evidence="6">
    <location>
        <begin position="23"/>
        <end position="83"/>
    </location>
</feature>
<evidence type="ECO:0000256" key="2">
    <source>
        <dbReference type="ARBA" id="ARBA00023125"/>
    </source>
</evidence>
<keyword evidence="8" id="KW-1185">Reference proteome</keyword>
<dbReference type="InterPro" id="IPR001647">
    <property type="entry name" value="HTH_TetR"/>
</dbReference>
<dbReference type="PROSITE" id="PS50977">
    <property type="entry name" value="HTH_TETR_2"/>
    <property type="match status" value="1"/>
</dbReference>
<dbReference type="InterPro" id="IPR050109">
    <property type="entry name" value="HTH-type_TetR-like_transc_reg"/>
</dbReference>
<dbReference type="GO" id="GO:0000976">
    <property type="term" value="F:transcription cis-regulatory region binding"/>
    <property type="evidence" value="ECO:0007669"/>
    <property type="project" value="TreeGrafter"/>
</dbReference>
<comment type="caution">
    <text evidence="7">The sequence shown here is derived from an EMBL/GenBank/DDBJ whole genome shotgun (WGS) entry which is preliminary data.</text>
</comment>
<keyword evidence="3" id="KW-0804">Transcription</keyword>
<dbReference type="AlphaFoldDB" id="A0A4R2NGH1"/>
<feature type="DNA-binding region" description="H-T-H motif" evidence="4">
    <location>
        <begin position="46"/>
        <end position="65"/>
    </location>
</feature>